<feature type="region of interest" description="Disordered" evidence="1">
    <location>
        <begin position="1"/>
        <end position="62"/>
    </location>
</feature>
<proteinExistence type="predicted"/>
<name>A0AAE1RRY8_9SOLA</name>
<accession>A0AAE1RRY8</accession>
<feature type="region of interest" description="Disordered" evidence="1">
    <location>
        <begin position="79"/>
        <end position="135"/>
    </location>
</feature>
<feature type="compositionally biased region" description="Polar residues" evidence="1">
    <location>
        <begin position="28"/>
        <end position="41"/>
    </location>
</feature>
<keyword evidence="3" id="KW-1185">Reference proteome</keyword>
<feature type="compositionally biased region" description="Low complexity" evidence="1">
    <location>
        <begin position="79"/>
        <end position="89"/>
    </location>
</feature>
<organism evidence="2 3">
    <name type="scientific">Anisodus tanguticus</name>
    <dbReference type="NCBI Taxonomy" id="243964"/>
    <lineage>
        <taxon>Eukaryota</taxon>
        <taxon>Viridiplantae</taxon>
        <taxon>Streptophyta</taxon>
        <taxon>Embryophyta</taxon>
        <taxon>Tracheophyta</taxon>
        <taxon>Spermatophyta</taxon>
        <taxon>Magnoliopsida</taxon>
        <taxon>eudicotyledons</taxon>
        <taxon>Gunneridae</taxon>
        <taxon>Pentapetalae</taxon>
        <taxon>asterids</taxon>
        <taxon>lamiids</taxon>
        <taxon>Solanales</taxon>
        <taxon>Solanaceae</taxon>
        <taxon>Solanoideae</taxon>
        <taxon>Hyoscyameae</taxon>
        <taxon>Anisodus</taxon>
    </lineage>
</organism>
<protein>
    <submittedName>
        <fullName evidence="2">Uncharacterized protein</fullName>
    </submittedName>
</protein>
<evidence type="ECO:0000313" key="2">
    <source>
        <dbReference type="EMBL" id="KAK4356292.1"/>
    </source>
</evidence>
<evidence type="ECO:0000256" key="1">
    <source>
        <dbReference type="SAM" id="MobiDB-lite"/>
    </source>
</evidence>
<gene>
    <name evidence="2" type="ORF">RND71_025263</name>
</gene>
<evidence type="ECO:0000313" key="3">
    <source>
        <dbReference type="Proteomes" id="UP001291623"/>
    </source>
</evidence>
<reference evidence="2" key="1">
    <citation type="submission" date="2023-12" db="EMBL/GenBank/DDBJ databases">
        <title>Genome assembly of Anisodus tanguticus.</title>
        <authorList>
            <person name="Wang Y.-J."/>
        </authorList>
    </citation>
    <scope>NUCLEOTIDE SEQUENCE</scope>
    <source>
        <strain evidence="2">KB-2021</strain>
        <tissue evidence="2">Leaf</tissue>
    </source>
</reference>
<feature type="compositionally biased region" description="Polar residues" evidence="1">
    <location>
        <begin position="1"/>
        <end position="10"/>
    </location>
</feature>
<dbReference type="Proteomes" id="UP001291623">
    <property type="component" value="Unassembled WGS sequence"/>
</dbReference>
<sequence length="135" mass="14154">MTRSNTTPSVATEIPAHHDTGNWFSCPAPNTTPSMAPQMPSTVAGRSSRTRSGIGRERGVGRDVNYPLESWFTCSNSAAAPNSAAVSGSQSGPSSATANKEKGKDSPFFAPKGVISHPRSPHTPVRQVCEGGKSW</sequence>
<comment type="caution">
    <text evidence="2">The sequence shown here is derived from an EMBL/GenBank/DDBJ whole genome shotgun (WGS) entry which is preliminary data.</text>
</comment>
<dbReference type="AlphaFoldDB" id="A0AAE1RRY8"/>
<dbReference type="EMBL" id="JAVYJV010000013">
    <property type="protein sequence ID" value="KAK4356292.1"/>
    <property type="molecule type" value="Genomic_DNA"/>
</dbReference>